<dbReference type="Gene3D" id="2.120.10.30">
    <property type="entry name" value="TolB, C-terminal domain"/>
    <property type="match status" value="2"/>
</dbReference>
<accession>A0ABX7NLU6</accession>
<dbReference type="SUPFAM" id="SSF82171">
    <property type="entry name" value="DPP6 N-terminal domain-like"/>
    <property type="match status" value="1"/>
</dbReference>
<evidence type="ECO:0000256" key="2">
    <source>
        <dbReference type="SAM" id="SignalP"/>
    </source>
</evidence>
<protein>
    <submittedName>
        <fullName evidence="3">PD40 domain-containing protein</fullName>
    </submittedName>
</protein>
<feature type="signal peptide" evidence="2">
    <location>
        <begin position="1"/>
        <end position="22"/>
    </location>
</feature>
<name>A0ABX7NLU6_9BACT</name>
<evidence type="ECO:0000313" key="4">
    <source>
        <dbReference type="Proteomes" id="UP000662747"/>
    </source>
</evidence>
<feature type="region of interest" description="Disordered" evidence="1">
    <location>
        <begin position="59"/>
        <end position="109"/>
    </location>
</feature>
<keyword evidence="4" id="KW-1185">Reference proteome</keyword>
<organism evidence="3 4">
    <name type="scientific">Pyxidicoccus parkwayensis</name>
    <dbReference type="NCBI Taxonomy" id="2813578"/>
    <lineage>
        <taxon>Bacteria</taxon>
        <taxon>Pseudomonadati</taxon>
        <taxon>Myxococcota</taxon>
        <taxon>Myxococcia</taxon>
        <taxon>Myxococcales</taxon>
        <taxon>Cystobacterineae</taxon>
        <taxon>Myxococcaceae</taxon>
        <taxon>Pyxidicoccus</taxon>
    </lineage>
</organism>
<feature type="chain" id="PRO_5045580569" evidence="2">
    <location>
        <begin position="23"/>
        <end position="504"/>
    </location>
</feature>
<dbReference type="Pfam" id="PF07676">
    <property type="entry name" value="PD40"/>
    <property type="match status" value="2"/>
</dbReference>
<evidence type="ECO:0000313" key="3">
    <source>
        <dbReference type="EMBL" id="QSQ19363.1"/>
    </source>
</evidence>
<proteinExistence type="predicted"/>
<dbReference type="InterPro" id="IPR011042">
    <property type="entry name" value="6-blade_b-propeller_TolB-like"/>
</dbReference>
<sequence length="504" mass="52077">MTKRVVVSALCCALWVLTTGCGDECTDAFDCRNDNGQPPQGQEWVCNADNKCEQRPLATPAEDAGTDAGTGEEDSGTPVDAGTDAGMPVDAGTDAGTMMEDAGTDAGSMSVPKGEACVSSMDCQQGLRCEGTPSLCQAMYVAVTATADTGGEPHALIMRYDTPGMVPLTDTGTSSRYPRWGPSGARIAFAQDSVETGTNSGNKAGELVLRDVPLVENQATVLADGGTGSTEQFRYMEWEPGPSILYVRRAGGSSSGISLVPTDGGSVAEATQSGTFPDWAGDGKSFAFSTATLGLSVLTVGGATTPIASSGETAEQPHYNRTNNQLLFLRKDATKPAGFDTSLFLVPVTGGTVQMIADFTTESATGGSIDSYIANPIWSPDGTLAAYVRAYFFNPTSGTPELCGGGSTPCAGRPGNIIFVRRINSATGEGAAAEASFVEGGTLPSFSPDGRFLAYVKGGQLYIQQIDPATGLPASGVDAIVHPKGGFTIQTSAGDDHRPRWQPK</sequence>
<dbReference type="InterPro" id="IPR011659">
    <property type="entry name" value="WD40"/>
</dbReference>
<dbReference type="Proteomes" id="UP000662747">
    <property type="component" value="Chromosome"/>
</dbReference>
<dbReference type="PROSITE" id="PS51257">
    <property type="entry name" value="PROKAR_LIPOPROTEIN"/>
    <property type="match status" value="1"/>
</dbReference>
<keyword evidence="2" id="KW-0732">Signal</keyword>
<dbReference type="EMBL" id="CP071090">
    <property type="protein sequence ID" value="QSQ19363.1"/>
    <property type="molecule type" value="Genomic_DNA"/>
</dbReference>
<gene>
    <name evidence="3" type="ORF">JY651_28985</name>
</gene>
<reference evidence="3 4" key="1">
    <citation type="submission" date="2021-02" db="EMBL/GenBank/DDBJ databases">
        <title>De Novo genome assembly of isolated myxobacteria.</title>
        <authorList>
            <person name="Stevens D.C."/>
        </authorList>
    </citation>
    <scope>NUCLEOTIDE SEQUENCE [LARGE SCALE GENOMIC DNA]</scope>
    <source>
        <strain evidence="4">SCPEA02</strain>
    </source>
</reference>
<dbReference type="RefSeq" id="WP_206720949.1">
    <property type="nucleotide sequence ID" value="NZ_CP071090.1"/>
</dbReference>
<evidence type="ECO:0000256" key="1">
    <source>
        <dbReference type="SAM" id="MobiDB-lite"/>
    </source>
</evidence>